<dbReference type="GO" id="GO:0003824">
    <property type="term" value="F:catalytic activity"/>
    <property type="evidence" value="ECO:0007669"/>
    <property type="project" value="InterPro"/>
</dbReference>
<keyword evidence="3" id="KW-1185">Reference proteome</keyword>
<gene>
    <name evidence="2" type="ORF">DIZ80_06395</name>
</gene>
<dbReference type="Pfam" id="PF02811">
    <property type="entry name" value="PHP"/>
    <property type="match status" value="1"/>
</dbReference>
<dbReference type="Gene3D" id="1.10.150.650">
    <property type="match status" value="1"/>
</dbReference>
<evidence type="ECO:0000259" key="1">
    <source>
        <dbReference type="SMART" id="SM00481"/>
    </source>
</evidence>
<name>A0A370DG05_9GAMM</name>
<dbReference type="SMART" id="SM00481">
    <property type="entry name" value="POLIIIAc"/>
    <property type="match status" value="1"/>
</dbReference>
<organism evidence="2 3">
    <name type="scientific">endosymbiont of Galathealinum brachiosum</name>
    <dbReference type="NCBI Taxonomy" id="2200906"/>
    <lineage>
        <taxon>Bacteria</taxon>
        <taxon>Pseudomonadati</taxon>
        <taxon>Pseudomonadota</taxon>
        <taxon>Gammaproteobacteria</taxon>
        <taxon>sulfur-oxidizing symbionts</taxon>
    </lineage>
</organism>
<reference evidence="2 3" key="1">
    <citation type="journal article" date="2018" name="ISME J.">
        <title>Endosymbiont genomes yield clues of tubeworm success.</title>
        <authorList>
            <person name="Li Y."/>
            <person name="Liles M.R."/>
            <person name="Halanych K.M."/>
        </authorList>
    </citation>
    <scope>NUCLEOTIDE SEQUENCE [LARGE SCALE GENOMIC DNA]</scope>
    <source>
        <strain evidence="2">A1464</strain>
    </source>
</reference>
<comment type="caution">
    <text evidence="2">The sequence shown here is derived from an EMBL/GenBank/DDBJ whole genome shotgun (WGS) entry which is preliminary data.</text>
</comment>
<dbReference type="InterPro" id="IPR016195">
    <property type="entry name" value="Pol/histidinol_Pase-like"/>
</dbReference>
<protein>
    <recommendedName>
        <fullName evidence="1">Polymerase/histidinol phosphatase N-terminal domain-containing protein</fullName>
    </recommendedName>
</protein>
<dbReference type="EMBL" id="QFXC01000008">
    <property type="protein sequence ID" value="RDH83763.1"/>
    <property type="molecule type" value="Genomic_DNA"/>
</dbReference>
<dbReference type="InterPro" id="IPR003141">
    <property type="entry name" value="Pol/His_phosphatase_N"/>
</dbReference>
<dbReference type="InterPro" id="IPR004013">
    <property type="entry name" value="PHP_dom"/>
</dbReference>
<proteinExistence type="predicted"/>
<dbReference type="AlphaFoldDB" id="A0A370DG05"/>
<evidence type="ECO:0000313" key="2">
    <source>
        <dbReference type="EMBL" id="RDH83763.1"/>
    </source>
</evidence>
<dbReference type="Gene3D" id="3.20.20.140">
    <property type="entry name" value="Metal-dependent hydrolases"/>
    <property type="match status" value="1"/>
</dbReference>
<dbReference type="SUPFAM" id="SSF89550">
    <property type="entry name" value="PHP domain-like"/>
    <property type="match status" value="1"/>
</dbReference>
<evidence type="ECO:0000313" key="3">
    <source>
        <dbReference type="Proteomes" id="UP000254266"/>
    </source>
</evidence>
<dbReference type="Proteomes" id="UP000254266">
    <property type="component" value="Unassembled WGS sequence"/>
</dbReference>
<sequence length="424" mass="48187">MDISDLECDLNSYNLNVRSKALLELNSYLEQGKFEVASKNDWINLHCHSFYSYNGYGMSPSSIVWKAKKLGLSMIGLVDFDTLDGVDEFHDAGRMLKIKTIASMETRAYISKYTDMEINSPGEPGIAYHMISGLNSGVNTHSDQYLSSLFLNKSHDRNNIIINKINSILTKIPLNYTKDVLSLTPNNNPTERHICKAYRLKSEKVFKDKNERLQFWCVSTCSDLSTVKEIFDNDLKLEAFIRLKLMKKGGIAYQQPSPDNFPNLSDVNQYTKLLNGISVMAWVDGMSPAEAHIEDLIQYHLSLGAKGINIIPDRNYNIQDKELKKRKIDELYKVVGIAEENNIPIMVGTELNAPGLKFVDDFSSPELTPLLPIFIKGAEVYYGHTIEQSNSGHGYCSKWSERTFNNSSERNLYYRNVANNYIFS</sequence>
<accession>A0A370DG05</accession>
<feature type="domain" description="Polymerase/histidinol phosphatase N-terminal" evidence="1">
    <location>
        <begin position="43"/>
        <end position="112"/>
    </location>
</feature>